<evidence type="ECO:0000313" key="2">
    <source>
        <dbReference type="EMBL" id="SUU36701.1"/>
    </source>
</evidence>
<evidence type="ECO:0000313" key="3">
    <source>
        <dbReference type="Proteomes" id="UP000215738"/>
    </source>
</evidence>
<reference evidence="1 3" key="1">
    <citation type="submission" date="2017-07" db="EMBL/GenBank/DDBJ databases">
        <title>Virulence factors identified in Actinobacillus seminis.</title>
        <authorList>
            <person name="Negrete-Abascal E."/>
            <person name="Vaca-Pacheco S."/>
            <person name="Montes-Garcia F."/>
            <person name="Leyto-Gil A.M."/>
            <person name="Fragoso-Garcia E."/>
            <person name="Carvente-Garcia R."/>
            <person name="Perez-Agueros S."/>
            <person name="Castelan-Sanchez H.G."/>
            <person name="Garcia-Molina A."/>
            <person name="Villamar T.E."/>
            <person name="Vazquez-Cruz C."/>
        </authorList>
    </citation>
    <scope>NUCLEOTIDE SEQUENCE [LARGE SCALE GENOMIC DNA]</scope>
    <source>
        <strain evidence="1 3">ATCC 15768</strain>
    </source>
</reference>
<dbReference type="RefSeq" id="WP_094946323.1">
    <property type="nucleotide sequence ID" value="NZ_NLFK01000005.1"/>
</dbReference>
<dbReference type="Proteomes" id="UP000215738">
    <property type="component" value="Unassembled WGS sequence"/>
</dbReference>
<sequence length="72" mass="8345">MITQIIHFTGTGCKYFLVRYIKLGIHDYNVSYLEEKQNGIQLYGVTVYFTSGSVGLAVKENYSDFKKKFHQI</sequence>
<name>A0A263HBQ5_9PAST</name>
<evidence type="ECO:0000313" key="1">
    <source>
        <dbReference type="EMBL" id="OZN24870.1"/>
    </source>
</evidence>
<accession>A0A263HBQ5</accession>
<protein>
    <submittedName>
        <fullName evidence="2">Uncharacterized protein</fullName>
    </submittedName>
</protein>
<gene>
    <name evidence="1" type="ORF">CFY87_05915</name>
    <name evidence="2" type="ORF">NCTC10851_01315</name>
</gene>
<dbReference type="Proteomes" id="UP000254507">
    <property type="component" value="Unassembled WGS sequence"/>
</dbReference>
<reference evidence="2 4" key="2">
    <citation type="submission" date="2018-06" db="EMBL/GenBank/DDBJ databases">
        <authorList>
            <consortium name="Pathogen Informatics"/>
            <person name="Doyle S."/>
        </authorList>
    </citation>
    <scope>NUCLEOTIDE SEQUENCE [LARGE SCALE GENOMIC DNA]</scope>
    <source>
        <strain evidence="2 4">NCTC10851</strain>
    </source>
</reference>
<organism evidence="2 4">
    <name type="scientific">Actinobacillus seminis</name>
    <dbReference type="NCBI Taxonomy" id="722"/>
    <lineage>
        <taxon>Bacteria</taxon>
        <taxon>Pseudomonadati</taxon>
        <taxon>Pseudomonadota</taxon>
        <taxon>Gammaproteobacteria</taxon>
        <taxon>Pasteurellales</taxon>
        <taxon>Pasteurellaceae</taxon>
        <taxon>Actinobacillus</taxon>
    </lineage>
</organism>
<dbReference type="EMBL" id="UFSB01000001">
    <property type="protein sequence ID" value="SUU36701.1"/>
    <property type="molecule type" value="Genomic_DNA"/>
</dbReference>
<dbReference type="OrthoDB" id="9937403at2"/>
<dbReference type="AlphaFoldDB" id="A0A263HBQ5"/>
<evidence type="ECO:0000313" key="4">
    <source>
        <dbReference type="Proteomes" id="UP000254507"/>
    </source>
</evidence>
<dbReference type="EMBL" id="NLFK01000005">
    <property type="protein sequence ID" value="OZN24870.1"/>
    <property type="molecule type" value="Genomic_DNA"/>
</dbReference>
<keyword evidence="3" id="KW-1185">Reference proteome</keyword>
<dbReference type="InParanoid" id="A0A263HBQ5"/>
<proteinExistence type="predicted"/>